<gene>
    <name evidence="1" type="ORF">GCM10008955_01290</name>
</gene>
<dbReference type="EMBL" id="BMPP01000001">
    <property type="protein sequence ID" value="GGK11796.1"/>
    <property type="molecule type" value="Genomic_DNA"/>
</dbReference>
<reference evidence="2" key="1">
    <citation type="journal article" date="2019" name="Int. J. Syst. Evol. Microbiol.">
        <title>The Global Catalogue of Microorganisms (GCM) 10K type strain sequencing project: providing services to taxonomists for standard genome sequencing and annotation.</title>
        <authorList>
            <consortium name="The Broad Institute Genomics Platform"/>
            <consortium name="The Broad Institute Genome Sequencing Center for Infectious Disease"/>
            <person name="Wu L."/>
            <person name="Ma J."/>
        </authorList>
    </citation>
    <scope>NUCLEOTIDE SEQUENCE [LARGE SCALE GENOMIC DNA]</scope>
    <source>
        <strain evidence="2">JCM 30331</strain>
    </source>
</reference>
<evidence type="ECO:0000313" key="2">
    <source>
        <dbReference type="Proteomes" id="UP000647587"/>
    </source>
</evidence>
<sequence length="544" mass="57930">MNILNWRLRVWPAAGAAQPRIIERDTSWVLPAGFALPLTPEGDAREGRFPAKGSGIQLPTLSAVQFQIETAPDVWTSLYYGEVKQGGNARDVKGENYVLRSLSRSLGEVVVPEGFSTPDQAAHLTIRAIVEAVLPDLAGIVEYDALLVADLGFTFGAIRNGNQQTALALIEAVVAAGAALQVNDVPTPVHAVYGVNPDRKYFCQVRKTDTVVLTAEDIALLEWKSPVAETPCTAVLWFIAKRADGSWVKHLSVSPHAATYRKRVKPLSVDATLDVWRKVPGTFQVGQLAGGSEDYTFTPDAVQPSPEAVAGLTDGLIARTDPKLSVTASAAGAYVWFKSNGLQIDRVTVAGADATATPASPSGNVGLLWHPGDAVPTAASLLTIYHPFLPGSFLPGHGTGWSAYTRSQPEAQGGAPFMPPLLSVVAYANNALQLAEFRAEGINTALLDSLAEAHYSVPAQEPAEIVLHRMIRPGALTGRIQATSYAYERAVEAYEYRVSSGAANGGFELVVLTGQADDPRAIAMSSLIKQADNRATFQALTAQQ</sequence>
<organism evidence="1 2">
    <name type="scientific">Deinococcus malanensis</name>
    <dbReference type="NCBI Taxonomy" id="1706855"/>
    <lineage>
        <taxon>Bacteria</taxon>
        <taxon>Thermotogati</taxon>
        <taxon>Deinococcota</taxon>
        <taxon>Deinococci</taxon>
        <taxon>Deinococcales</taxon>
        <taxon>Deinococcaceae</taxon>
        <taxon>Deinococcus</taxon>
    </lineage>
</organism>
<keyword evidence="2" id="KW-1185">Reference proteome</keyword>
<dbReference type="RefSeq" id="WP_189003574.1">
    <property type="nucleotide sequence ID" value="NZ_BMPP01000001.1"/>
</dbReference>
<name>A0ABQ2EHE2_9DEIO</name>
<protein>
    <submittedName>
        <fullName evidence="1">Uncharacterized protein</fullName>
    </submittedName>
</protein>
<evidence type="ECO:0000313" key="1">
    <source>
        <dbReference type="EMBL" id="GGK11796.1"/>
    </source>
</evidence>
<dbReference type="Proteomes" id="UP000647587">
    <property type="component" value="Unassembled WGS sequence"/>
</dbReference>
<accession>A0ABQ2EHE2</accession>
<proteinExistence type="predicted"/>
<comment type="caution">
    <text evidence="1">The sequence shown here is derived from an EMBL/GenBank/DDBJ whole genome shotgun (WGS) entry which is preliminary data.</text>
</comment>